<accession>A0AAD8V490</accession>
<dbReference type="SUPFAM" id="SSF51735">
    <property type="entry name" value="NAD(P)-binding Rossmann-fold domains"/>
    <property type="match status" value="1"/>
</dbReference>
<name>A0AAD8V490_9PEZI</name>
<dbReference type="GO" id="GO:0016491">
    <property type="term" value="F:oxidoreductase activity"/>
    <property type="evidence" value="ECO:0007669"/>
    <property type="project" value="UniProtKB-KW"/>
</dbReference>
<dbReference type="EMBL" id="JAHLJV010000044">
    <property type="protein sequence ID" value="KAK1585489.1"/>
    <property type="molecule type" value="Genomic_DNA"/>
</dbReference>
<comment type="caution">
    <text evidence="4">The sequence shown here is derived from an EMBL/GenBank/DDBJ whole genome shotgun (WGS) entry which is preliminary data.</text>
</comment>
<dbReference type="Gene3D" id="3.40.50.720">
    <property type="entry name" value="NAD(P)-binding Rossmann-like Domain"/>
    <property type="match status" value="1"/>
</dbReference>
<evidence type="ECO:0000256" key="1">
    <source>
        <dbReference type="ARBA" id="ARBA00006484"/>
    </source>
</evidence>
<evidence type="ECO:0000256" key="2">
    <source>
        <dbReference type="ARBA" id="ARBA00022857"/>
    </source>
</evidence>
<dbReference type="PANTHER" id="PTHR24320:SF236">
    <property type="entry name" value="SHORT-CHAIN DEHYDROGENASE-RELATED"/>
    <property type="match status" value="1"/>
</dbReference>
<dbReference type="AlphaFoldDB" id="A0AAD8V490"/>
<dbReference type="PRINTS" id="PR00081">
    <property type="entry name" value="GDHRDH"/>
</dbReference>
<keyword evidence="2" id="KW-0521">NADP</keyword>
<comment type="similarity">
    <text evidence="1">Belongs to the short-chain dehydrogenases/reductases (SDR) family.</text>
</comment>
<gene>
    <name evidence="4" type="ORF">LY79DRAFT_635255</name>
</gene>
<dbReference type="GeneID" id="85446495"/>
<protein>
    <recommendedName>
        <fullName evidence="6">Short-chain dehydrogenase</fullName>
    </recommendedName>
</protein>
<dbReference type="Pfam" id="PF00106">
    <property type="entry name" value="adh_short"/>
    <property type="match status" value="1"/>
</dbReference>
<proteinExistence type="inferred from homology"/>
<evidence type="ECO:0000313" key="4">
    <source>
        <dbReference type="EMBL" id="KAK1585489.1"/>
    </source>
</evidence>
<dbReference type="PANTHER" id="PTHR24320">
    <property type="entry name" value="RETINOL DEHYDROGENASE"/>
    <property type="match status" value="1"/>
</dbReference>
<keyword evidence="3" id="KW-0560">Oxidoreductase</keyword>
<keyword evidence="5" id="KW-1185">Reference proteome</keyword>
<dbReference type="InterPro" id="IPR002347">
    <property type="entry name" value="SDR_fam"/>
</dbReference>
<organism evidence="4 5">
    <name type="scientific">Colletotrichum navitas</name>
    <dbReference type="NCBI Taxonomy" id="681940"/>
    <lineage>
        <taxon>Eukaryota</taxon>
        <taxon>Fungi</taxon>
        <taxon>Dikarya</taxon>
        <taxon>Ascomycota</taxon>
        <taxon>Pezizomycotina</taxon>
        <taxon>Sordariomycetes</taxon>
        <taxon>Hypocreomycetidae</taxon>
        <taxon>Glomerellales</taxon>
        <taxon>Glomerellaceae</taxon>
        <taxon>Colletotrichum</taxon>
        <taxon>Colletotrichum graminicola species complex</taxon>
    </lineage>
</organism>
<dbReference type="Proteomes" id="UP001230504">
    <property type="component" value="Unassembled WGS sequence"/>
</dbReference>
<evidence type="ECO:0000256" key="3">
    <source>
        <dbReference type="ARBA" id="ARBA00023002"/>
    </source>
</evidence>
<reference evidence="4" key="1">
    <citation type="submission" date="2021-06" db="EMBL/GenBank/DDBJ databases">
        <title>Comparative genomics, transcriptomics and evolutionary studies reveal genomic signatures of adaptation to plant cell wall in hemibiotrophic fungi.</title>
        <authorList>
            <consortium name="DOE Joint Genome Institute"/>
            <person name="Baroncelli R."/>
            <person name="Diaz J.F."/>
            <person name="Benocci T."/>
            <person name="Peng M."/>
            <person name="Battaglia E."/>
            <person name="Haridas S."/>
            <person name="Andreopoulos W."/>
            <person name="Labutti K."/>
            <person name="Pangilinan J."/>
            <person name="Floch G.L."/>
            <person name="Makela M.R."/>
            <person name="Henrissat B."/>
            <person name="Grigoriev I.V."/>
            <person name="Crouch J.A."/>
            <person name="De Vries R.P."/>
            <person name="Sukno S.A."/>
            <person name="Thon M.R."/>
        </authorList>
    </citation>
    <scope>NUCLEOTIDE SEQUENCE</scope>
    <source>
        <strain evidence="4">CBS 125086</strain>
    </source>
</reference>
<sequence length="344" mass="37307">MTSLARPQAGKQSFSSMWTQMYPPKPTYTRDSIPDLSGKVYLVTGANSGVGKETAGILYSKNAKVYVAARSETKAEAAMASIRESWPASTGSLVFLPLDLADLGAVGEAARRFQSLEERLDVLFNNAAVQALADTDGSHNRTAQGHEVHLGVNVLGPFLLTKLLTPLLAATARLPGTQPGSVRVVWVSSMGTETIGEKSRGLSSDYASYWPLMSPLERYGLSKAGNWLHGVEFARRHADDGIMSLPINPGHLSSELYREGGFVFRGVLKAVALYPPVYGAYVELFAALSPDLTMKDSGAWVVPWGRLYPIREDLLSATKSEAEGGNGNATKFWEWCEDLVKDYV</sequence>
<dbReference type="RefSeq" id="XP_060412513.1">
    <property type="nucleotide sequence ID" value="XM_060562255.1"/>
</dbReference>
<evidence type="ECO:0008006" key="6">
    <source>
        <dbReference type="Google" id="ProtNLM"/>
    </source>
</evidence>
<dbReference type="InterPro" id="IPR036291">
    <property type="entry name" value="NAD(P)-bd_dom_sf"/>
</dbReference>
<evidence type="ECO:0000313" key="5">
    <source>
        <dbReference type="Proteomes" id="UP001230504"/>
    </source>
</evidence>